<sequence>MKTKNLSVYYQNVRGLRTKTNIFFRNIIQVDYNIVCLTETWLLSGIYDQEIFDSRYRVYRCDRDYETRGDHLGGGVLIALRRELQAYSFSTISMPGAAAEAIELCVDLKSSNKSERLHIFFGYFPHCSRHYDCLLHFFESVSDVIVNNPDDDYLVLGDFNISSAQWTSTDHALYMTNSTINGDHIVQALQSFVSFTDLRQYNHILNTKNRILDLVFSRKECIVAHCKEPLIDEDPHHPALYVIVKSSPTRVLLSAPRVVRLFHNADYEAINNDIASVEWQILLQGKDVDAAVAEFYDSINKIISKHVPIKAFRCDTRYPPWFSRSLVKIIKEKLKYHKKWKIYGRRSDYDTFSLLRDRQKRVMRECYDKFIIDAENKIKINSKYFWTFVKSKRHSSDLPDTMFCDDKTSSEGYNICLLFNDYFHSVFDSPVSQSSSSFQITPESVTDSISRIVLTIEVVEKYLKSLDVAKSCGPDGLPPLFLKMCCETLASPLTFLFNLSLSDGIMPGVWKQCHVVPVFKSGDRHNIKNYRPITKISTIPKVFEKLIYDIIFPLLRPIIIDQQHGFINKRSTETNLCEFVHQVSVSMDQGYQVDAVYTDYSKAFDKIPHSLLIRKIGEIGIHGDLLRWFESYLRERSQAVTVKGFCSTFMPVTSGVPQGSHLGPLLFNLFINDVGSVLKYSDLLIYADDMKIYKKVKTSLDCQLLQMDLNELGIYCKNNHLTLNLKKCSIISFSRSAKSLKYNYFLNNVMLNRVIEVRDLGVLLDCKLSFNSHIEYITTKAYRMLGFVFRSGKDFRYSSTLLLLYNSYVRSILEYASTVWNPHYKTYIEAIEKIQRKFLKHLNIKAISCNEVTVALPTLFDRRLERDIVFLYKILKSHIDSAFLLQNIYLRCPRMSSRSTRLFSVPVTRTKYAGNIFVFRSCRNYNDIFNLIDMFNSTLPSFKQNVRDVINSKQ</sequence>
<comment type="caution">
    <text evidence="2">The sequence shown here is derived from an EMBL/GenBank/DDBJ whole genome shotgun (WGS) entry which is preliminary data.</text>
</comment>
<keyword evidence="3" id="KW-1185">Reference proteome</keyword>
<accession>A0AAU9TBK3</accession>
<dbReference type="InterPro" id="IPR036691">
    <property type="entry name" value="Endo/exonu/phosph_ase_sf"/>
</dbReference>
<dbReference type="PANTHER" id="PTHR33332">
    <property type="entry name" value="REVERSE TRANSCRIPTASE DOMAIN-CONTAINING PROTEIN"/>
    <property type="match status" value="1"/>
</dbReference>
<name>A0AAU9TBK3_EUPED</name>
<protein>
    <recommendedName>
        <fullName evidence="1">Reverse transcriptase domain-containing protein</fullName>
    </recommendedName>
</protein>
<dbReference type="SUPFAM" id="SSF56219">
    <property type="entry name" value="DNase I-like"/>
    <property type="match status" value="1"/>
</dbReference>
<gene>
    <name evidence="2" type="ORF">EEDITHA_LOCUS59</name>
</gene>
<dbReference type="EMBL" id="CAKOGL010000001">
    <property type="protein sequence ID" value="CAH2083326.1"/>
    <property type="molecule type" value="Genomic_DNA"/>
</dbReference>
<reference evidence="2" key="1">
    <citation type="submission" date="2022-03" db="EMBL/GenBank/DDBJ databases">
        <authorList>
            <person name="Tunstrom K."/>
        </authorList>
    </citation>
    <scope>NUCLEOTIDE SEQUENCE</scope>
</reference>
<dbReference type="PROSITE" id="PS50878">
    <property type="entry name" value="RT_POL"/>
    <property type="match status" value="1"/>
</dbReference>
<dbReference type="InterPro" id="IPR000477">
    <property type="entry name" value="RT_dom"/>
</dbReference>
<dbReference type="InterPro" id="IPR043502">
    <property type="entry name" value="DNA/RNA_pol_sf"/>
</dbReference>
<dbReference type="Proteomes" id="UP001153954">
    <property type="component" value="Unassembled WGS sequence"/>
</dbReference>
<dbReference type="AlphaFoldDB" id="A0AAU9TBK3"/>
<dbReference type="Pfam" id="PF00078">
    <property type="entry name" value="RVT_1"/>
    <property type="match status" value="1"/>
</dbReference>
<dbReference type="GO" id="GO:0071897">
    <property type="term" value="P:DNA biosynthetic process"/>
    <property type="evidence" value="ECO:0007669"/>
    <property type="project" value="UniProtKB-ARBA"/>
</dbReference>
<feature type="domain" description="Reverse transcriptase" evidence="1">
    <location>
        <begin position="499"/>
        <end position="750"/>
    </location>
</feature>
<proteinExistence type="predicted"/>
<dbReference type="SUPFAM" id="SSF56672">
    <property type="entry name" value="DNA/RNA polymerases"/>
    <property type="match status" value="1"/>
</dbReference>
<evidence type="ECO:0000313" key="3">
    <source>
        <dbReference type="Proteomes" id="UP001153954"/>
    </source>
</evidence>
<evidence type="ECO:0000259" key="1">
    <source>
        <dbReference type="PROSITE" id="PS50878"/>
    </source>
</evidence>
<dbReference type="CDD" id="cd01650">
    <property type="entry name" value="RT_nLTR_like"/>
    <property type="match status" value="1"/>
</dbReference>
<organism evidence="2 3">
    <name type="scientific">Euphydryas editha</name>
    <name type="common">Edith's checkerspot</name>
    <dbReference type="NCBI Taxonomy" id="104508"/>
    <lineage>
        <taxon>Eukaryota</taxon>
        <taxon>Metazoa</taxon>
        <taxon>Ecdysozoa</taxon>
        <taxon>Arthropoda</taxon>
        <taxon>Hexapoda</taxon>
        <taxon>Insecta</taxon>
        <taxon>Pterygota</taxon>
        <taxon>Neoptera</taxon>
        <taxon>Endopterygota</taxon>
        <taxon>Lepidoptera</taxon>
        <taxon>Glossata</taxon>
        <taxon>Ditrysia</taxon>
        <taxon>Papilionoidea</taxon>
        <taxon>Nymphalidae</taxon>
        <taxon>Nymphalinae</taxon>
        <taxon>Euphydryas</taxon>
    </lineage>
</organism>
<evidence type="ECO:0000313" key="2">
    <source>
        <dbReference type="EMBL" id="CAH2083326.1"/>
    </source>
</evidence>
<dbReference type="Gene3D" id="3.60.10.10">
    <property type="entry name" value="Endonuclease/exonuclease/phosphatase"/>
    <property type="match status" value="1"/>
</dbReference>